<dbReference type="AlphaFoldDB" id="A0A099KV33"/>
<proteinExistence type="predicted"/>
<dbReference type="Gene3D" id="1.25.40.10">
    <property type="entry name" value="Tetratricopeptide repeat domain"/>
    <property type="match status" value="1"/>
</dbReference>
<accession>A0A099KV33</accession>
<gene>
    <name evidence="1" type="ORF">ND2E_2252</name>
</gene>
<dbReference type="InterPro" id="IPR011990">
    <property type="entry name" value="TPR-like_helical_dom_sf"/>
</dbReference>
<evidence type="ECO:0008006" key="3">
    <source>
        <dbReference type="Google" id="ProtNLM"/>
    </source>
</evidence>
<evidence type="ECO:0000313" key="1">
    <source>
        <dbReference type="EMBL" id="KGJ93523.1"/>
    </source>
</evidence>
<protein>
    <recommendedName>
        <fullName evidence="3">Replicative DNA helicase</fullName>
    </recommendedName>
</protein>
<name>A0A099KV33_COLPS</name>
<dbReference type="EMBL" id="JQED01000009">
    <property type="protein sequence ID" value="KGJ93523.1"/>
    <property type="molecule type" value="Genomic_DNA"/>
</dbReference>
<dbReference type="PATRIC" id="fig|28229.4.peg.1278"/>
<comment type="caution">
    <text evidence="1">The sequence shown here is derived from an EMBL/GenBank/DDBJ whole genome shotgun (WGS) entry which is preliminary data.</text>
</comment>
<sequence>MNTKIYKHVHSLAKDLMQAVHRKNQSRFDECYAELKQVCEDNENTDKDHPVQWETLADFTEDLELAIDIYGKALVKAEAINSKDFLSSIAFAIASLQVELGDKASAIEHLKNAKINSNKIADKELKAEISALLEELGGDEEIEEVAEVVEVTKKLKGWKDLQ</sequence>
<evidence type="ECO:0000313" key="2">
    <source>
        <dbReference type="Proteomes" id="UP000029843"/>
    </source>
</evidence>
<organism evidence="1 2">
    <name type="scientific">Colwellia psychrerythraea</name>
    <name type="common">Vibrio psychroerythus</name>
    <dbReference type="NCBI Taxonomy" id="28229"/>
    <lineage>
        <taxon>Bacteria</taxon>
        <taxon>Pseudomonadati</taxon>
        <taxon>Pseudomonadota</taxon>
        <taxon>Gammaproteobacteria</taxon>
        <taxon>Alteromonadales</taxon>
        <taxon>Colwelliaceae</taxon>
        <taxon>Colwellia</taxon>
    </lineage>
</organism>
<dbReference type="OrthoDB" id="5738400at2"/>
<reference evidence="1 2" key="1">
    <citation type="submission" date="2014-08" db="EMBL/GenBank/DDBJ databases">
        <title>Genomic and Phenotypic Diversity of Colwellia psychrerythraea strains from Disparate Marine Basins.</title>
        <authorList>
            <person name="Techtmann S.M."/>
            <person name="Stelling S.C."/>
            <person name="Utturkar S.M."/>
            <person name="Alshibli N."/>
            <person name="Harris A."/>
            <person name="Brown S.D."/>
            <person name="Hazen T.C."/>
        </authorList>
    </citation>
    <scope>NUCLEOTIDE SEQUENCE [LARGE SCALE GENOMIC DNA]</scope>
    <source>
        <strain evidence="1 2">ND2E</strain>
    </source>
</reference>
<dbReference type="Proteomes" id="UP000029843">
    <property type="component" value="Unassembled WGS sequence"/>
</dbReference>